<protein>
    <submittedName>
        <fullName evidence="1">Uncharacterized protein</fullName>
    </submittedName>
</protein>
<comment type="caution">
    <text evidence="1">The sequence shown here is derived from an EMBL/GenBank/DDBJ whole genome shotgun (WGS) entry which is preliminary data.</text>
</comment>
<dbReference type="AlphaFoldDB" id="A0A9X1CBN8"/>
<sequence>MQNNLIYQILKLELSKLEDGISVKNIDFIKDSDKRLLTFYIDASGFDLELVEEQMVELENLNRTWKKTNEGATLCGFITMSSIIVDEQKIAFRMLKTDFIDFVTQEKLNINTES</sequence>
<keyword evidence="4" id="KW-1185">Reference proteome</keyword>
<proteinExistence type="predicted"/>
<dbReference type="Proteomes" id="UP001138672">
    <property type="component" value="Unassembled WGS sequence"/>
</dbReference>
<organism evidence="1 3">
    <name type="scientific">Formosa algae</name>
    <dbReference type="NCBI Taxonomy" id="225843"/>
    <lineage>
        <taxon>Bacteria</taxon>
        <taxon>Pseudomonadati</taxon>
        <taxon>Bacteroidota</taxon>
        <taxon>Flavobacteriia</taxon>
        <taxon>Flavobacteriales</taxon>
        <taxon>Flavobacteriaceae</taxon>
        <taxon>Formosa</taxon>
    </lineage>
</organism>
<reference evidence="1" key="1">
    <citation type="submission" date="2021-03" db="EMBL/GenBank/DDBJ databases">
        <title>Genomic Encyclopedia of Type Strains, Phase IV (KMG-IV): sequencing the most valuable type-strain genomes for metagenomic binning, comparative biology and taxonomic classification.</title>
        <authorList>
            <person name="Goeker M."/>
        </authorList>
    </citation>
    <scope>NUCLEOTIDE SEQUENCE</scope>
    <source>
        <strain evidence="1">DSM 15523</strain>
        <strain evidence="2 4">DSM 16476</strain>
    </source>
</reference>
<gene>
    <name evidence="1" type="ORF">J2Z56_001331</name>
    <name evidence="2" type="ORF">J2Z57_001157</name>
</gene>
<dbReference type="Proteomes" id="UP001231587">
    <property type="component" value="Unassembled WGS sequence"/>
</dbReference>
<evidence type="ECO:0000313" key="2">
    <source>
        <dbReference type="EMBL" id="MDQ0334724.1"/>
    </source>
</evidence>
<dbReference type="EMBL" id="JAGGJQ010000003">
    <property type="protein sequence ID" value="MBP1839420.1"/>
    <property type="molecule type" value="Genomic_DNA"/>
</dbReference>
<dbReference type="RefSeq" id="WP_057778045.1">
    <property type="nucleotide sequence ID" value="NZ_JAGGJQ010000003.1"/>
</dbReference>
<evidence type="ECO:0000313" key="3">
    <source>
        <dbReference type="Proteomes" id="UP001138672"/>
    </source>
</evidence>
<evidence type="ECO:0000313" key="4">
    <source>
        <dbReference type="Proteomes" id="UP001231587"/>
    </source>
</evidence>
<evidence type="ECO:0000313" key="1">
    <source>
        <dbReference type="EMBL" id="MBP1839420.1"/>
    </source>
</evidence>
<dbReference type="EMBL" id="JAUSUU010000003">
    <property type="protein sequence ID" value="MDQ0334724.1"/>
    <property type="molecule type" value="Genomic_DNA"/>
</dbReference>
<name>A0A9X1CBN8_9FLAO</name>
<accession>A0A9X1CBN8</accession>